<organism evidence="2 3">
    <name type="scientific">Tremella mesenterica</name>
    <name type="common">Jelly fungus</name>
    <dbReference type="NCBI Taxonomy" id="5217"/>
    <lineage>
        <taxon>Eukaryota</taxon>
        <taxon>Fungi</taxon>
        <taxon>Dikarya</taxon>
        <taxon>Basidiomycota</taxon>
        <taxon>Agaricomycotina</taxon>
        <taxon>Tremellomycetes</taxon>
        <taxon>Tremellales</taxon>
        <taxon>Tremellaceae</taxon>
        <taxon>Tremella</taxon>
    </lineage>
</organism>
<reference evidence="2 3" key="1">
    <citation type="submission" date="2016-06" db="EMBL/GenBank/DDBJ databases">
        <title>Evolution of pathogenesis and genome organization in the Tremellales.</title>
        <authorList>
            <person name="Cuomo C."/>
            <person name="Litvintseva A."/>
            <person name="Heitman J."/>
            <person name="Chen Y."/>
            <person name="Sun S."/>
            <person name="Springer D."/>
            <person name="Dromer F."/>
            <person name="Young S."/>
            <person name="Zeng Q."/>
            <person name="Chapman S."/>
            <person name="Gujja S."/>
            <person name="Saif S."/>
            <person name="Birren B."/>
        </authorList>
    </citation>
    <scope>NUCLEOTIDE SEQUENCE [LARGE SCALE GENOMIC DNA]</scope>
    <source>
        <strain evidence="2 3">ATCC 28783</strain>
    </source>
</reference>
<name>A0A4Q1BGT1_TREME</name>
<dbReference type="InParanoid" id="A0A4Q1BGT1"/>
<protein>
    <submittedName>
        <fullName evidence="2">Uncharacterized protein</fullName>
    </submittedName>
</protein>
<evidence type="ECO:0000313" key="2">
    <source>
        <dbReference type="EMBL" id="RXK36768.1"/>
    </source>
</evidence>
<evidence type="ECO:0000313" key="3">
    <source>
        <dbReference type="Proteomes" id="UP000289152"/>
    </source>
</evidence>
<dbReference type="Proteomes" id="UP000289152">
    <property type="component" value="Unassembled WGS sequence"/>
</dbReference>
<sequence>MTTRTIYPRETIHSCVYFFHQIANAADTYDMPVDDSINNLRLNKSNLLDPYEYLPTQSTEKWDITIKTMEDICSWLQRQVSVDEYQSRNSFIGHFNYQTNQRREAHKYGNDLIVGLTVIELARVLEKIRGNSENPILTQDTEYITTISMAIILARLACIPKPSGSVTQIWEITNGKVIHKMLINNAHTAKIISDVHDYWSPNLETEDDKKRDRVGIFVEAVLRPFLPDQRWDNNSLTRTALEALRTLNARIDNTTPQLHGLLNNPFPPRISGHLAHQRSIQDNRDHAVSVGPVRISHHIGTPKTHPYTQRSRPSPLRNSVVPDNQSDEPTPSSSANALSTASNAYLHRQPHRPTTSGDSVIVNAYN</sequence>
<dbReference type="AlphaFoldDB" id="A0A4Q1BGT1"/>
<dbReference type="VEuPathDB" id="FungiDB:TREMEDRAFT_59687"/>
<feature type="region of interest" description="Disordered" evidence="1">
    <location>
        <begin position="294"/>
        <end position="366"/>
    </location>
</feature>
<gene>
    <name evidence="2" type="ORF">M231_05929</name>
</gene>
<proteinExistence type="predicted"/>
<evidence type="ECO:0000256" key="1">
    <source>
        <dbReference type="SAM" id="MobiDB-lite"/>
    </source>
</evidence>
<dbReference type="EMBL" id="SDIL01000087">
    <property type="protein sequence ID" value="RXK36768.1"/>
    <property type="molecule type" value="Genomic_DNA"/>
</dbReference>
<comment type="caution">
    <text evidence="2">The sequence shown here is derived from an EMBL/GenBank/DDBJ whole genome shotgun (WGS) entry which is preliminary data.</text>
</comment>
<accession>A0A4Q1BGT1</accession>
<feature type="compositionally biased region" description="Low complexity" evidence="1">
    <location>
        <begin position="329"/>
        <end position="344"/>
    </location>
</feature>
<keyword evidence="3" id="KW-1185">Reference proteome</keyword>